<dbReference type="InterPro" id="IPR052367">
    <property type="entry name" value="Thiosulfate_ST/Rhodanese-like"/>
</dbReference>
<sequence length="142" mass="15822">MAPTHHLIDVRTPSEFSTGYLTSDLAPTINIEYQHISSLPTVYASRGITVAKDDHITLYCRSGRRSNLALQTLKELGYENVRDIGGFEDARKVLDREMVERQLEEGWREGIGEEKSGEKAGKGEERVKSFGVLVEGLKALEG</sequence>
<accession>A0A9Q8Z7D5</accession>
<feature type="domain" description="Rhodanese" evidence="1">
    <location>
        <begin position="1"/>
        <end position="98"/>
    </location>
</feature>
<evidence type="ECO:0000313" key="2">
    <source>
        <dbReference type="EMBL" id="USP76550.1"/>
    </source>
</evidence>
<organism evidence="2 3">
    <name type="scientific">Curvularia clavata</name>
    <dbReference type="NCBI Taxonomy" id="95742"/>
    <lineage>
        <taxon>Eukaryota</taxon>
        <taxon>Fungi</taxon>
        <taxon>Dikarya</taxon>
        <taxon>Ascomycota</taxon>
        <taxon>Pezizomycotina</taxon>
        <taxon>Dothideomycetes</taxon>
        <taxon>Pleosporomycetidae</taxon>
        <taxon>Pleosporales</taxon>
        <taxon>Pleosporineae</taxon>
        <taxon>Pleosporaceae</taxon>
        <taxon>Curvularia</taxon>
    </lineage>
</organism>
<dbReference type="PANTHER" id="PTHR45431:SF3">
    <property type="entry name" value="RHODANESE-LIKE DOMAIN-CONTAINING PROTEIN 15, CHLOROPLASTIC"/>
    <property type="match status" value="1"/>
</dbReference>
<dbReference type="InterPro" id="IPR001763">
    <property type="entry name" value="Rhodanese-like_dom"/>
</dbReference>
<name>A0A9Q8Z7D5_CURCL</name>
<dbReference type="CDD" id="cd00158">
    <property type="entry name" value="RHOD"/>
    <property type="match status" value="1"/>
</dbReference>
<gene>
    <name evidence="2" type="ORF">yc1106_03824</name>
</gene>
<dbReference type="PROSITE" id="PS50206">
    <property type="entry name" value="RHODANESE_3"/>
    <property type="match status" value="1"/>
</dbReference>
<protein>
    <recommendedName>
        <fullName evidence="1">Rhodanese domain-containing protein</fullName>
    </recommendedName>
</protein>
<dbReference type="OrthoDB" id="361797at2759"/>
<dbReference type="VEuPathDB" id="FungiDB:yc1106_03824"/>
<evidence type="ECO:0000259" key="1">
    <source>
        <dbReference type="PROSITE" id="PS50206"/>
    </source>
</evidence>
<dbReference type="SMART" id="SM00450">
    <property type="entry name" value="RHOD"/>
    <property type="match status" value="1"/>
</dbReference>
<dbReference type="Pfam" id="PF00581">
    <property type="entry name" value="Rhodanese"/>
    <property type="match status" value="1"/>
</dbReference>
<dbReference type="PANTHER" id="PTHR45431">
    <property type="entry name" value="RHODANESE-LIKE DOMAIN-CONTAINING PROTEIN 15, CHLOROPLASTIC"/>
    <property type="match status" value="1"/>
</dbReference>
<reference evidence="2" key="1">
    <citation type="submission" date="2021-12" db="EMBL/GenBank/DDBJ databases">
        <title>Curvularia clavata genome.</title>
        <authorList>
            <person name="Cao Y."/>
        </authorList>
    </citation>
    <scope>NUCLEOTIDE SEQUENCE</scope>
    <source>
        <strain evidence="2">Yc1106</strain>
    </source>
</reference>
<keyword evidence="3" id="KW-1185">Reference proteome</keyword>
<evidence type="ECO:0000313" key="3">
    <source>
        <dbReference type="Proteomes" id="UP001056012"/>
    </source>
</evidence>
<dbReference type="SUPFAM" id="SSF52821">
    <property type="entry name" value="Rhodanese/Cell cycle control phosphatase"/>
    <property type="match status" value="1"/>
</dbReference>
<proteinExistence type="predicted"/>
<dbReference type="Proteomes" id="UP001056012">
    <property type="component" value="Chromosome 3"/>
</dbReference>
<dbReference type="EMBL" id="CP089276">
    <property type="protein sequence ID" value="USP76550.1"/>
    <property type="molecule type" value="Genomic_DNA"/>
</dbReference>
<dbReference type="InterPro" id="IPR036873">
    <property type="entry name" value="Rhodanese-like_dom_sf"/>
</dbReference>
<dbReference type="AlphaFoldDB" id="A0A9Q8Z7D5"/>
<dbReference type="Gene3D" id="3.40.250.10">
    <property type="entry name" value="Rhodanese-like domain"/>
    <property type="match status" value="1"/>
</dbReference>